<dbReference type="InterPro" id="IPR036291">
    <property type="entry name" value="NAD(P)-bd_dom_sf"/>
</dbReference>
<dbReference type="OrthoDB" id="1669814at2759"/>
<name>A0A6A6PYU4_9PEZI</name>
<dbReference type="FunFam" id="3.40.50.720:FF:000084">
    <property type="entry name" value="Short-chain dehydrogenase reductase"/>
    <property type="match status" value="1"/>
</dbReference>
<evidence type="ECO:0000313" key="4">
    <source>
        <dbReference type="EMBL" id="KAF2485175.1"/>
    </source>
</evidence>
<dbReference type="InterPro" id="IPR002347">
    <property type="entry name" value="SDR_fam"/>
</dbReference>
<reference evidence="4" key="1">
    <citation type="journal article" date="2020" name="Stud. Mycol.">
        <title>101 Dothideomycetes genomes: a test case for predicting lifestyles and emergence of pathogens.</title>
        <authorList>
            <person name="Haridas S."/>
            <person name="Albert R."/>
            <person name="Binder M."/>
            <person name="Bloem J."/>
            <person name="Labutti K."/>
            <person name="Salamov A."/>
            <person name="Andreopoulos B."/>
            <person name="Baker S."/>
            <person name="Barry K."/>
            <person name="Bills G."/>
            <person name="Bluhm B."/>
            <person name="Cannon C."/>
            <person name="Castanera R."/>
            <person name="Culley D."/>
            <person name="Daum C."/>
            <person name="Ezra D."/>
            <person name="Gonzalez J."/>
            <person name="Henrissat B."/>
            <person name="Kuo A."/>
            <person name="Liang C."/>
            <person name="Lipzen A."/>
            <person name="Lutzoni F."/>
            <person name="Magnuson J."/>
            <person name="Mondo S."/>
            <person name="Nolan M."/>
            <person name="Ohm R."/>
            <person name="Pangilinan J."/>
            <person name="Park H.-J."/>
            <person name="Ramirez L."/>
            <person name="Alfaro M."/>
            <person name="Sun H."/>
            <person name="Tritt A."/>
            <person name="Yoshinaga Y."/>
            <person name="Zwiers L.-H."/>
            <person name="Turgeon B."/>
            <person name="Goodwin S."/>
            <person name="Spatafora J."/>
            <person name="Crous P."/>
            <person name="Grigoriev I."/>
        </authorList>
    </citation>
    <scope>NUCLEOTIDE SEQUENCE</scope>
    <source>
        <strain evidence="4">CBS 113389</strain>
    </source>
</reference>
<accession>A0A6A6PYU4</accession>
<sequence>MSATQLKDKIIALTGAAQGIGFATALLLASRGASLSLADVQAEALLTAKADILAKVPTANILTLAVDVQSSQQVEAWIQETVSRFGRLDGAVNLAAIVPKSIFSDAGMVENMDGDEWDQCLGVNLKGVMNCMKYQLRAMKEGASLVNMSSIAGLTGRAKNGIYATAKHGVIGLTRTAAKEVGPRGVRVNAVCPGRIETPMTKAVAAFATAGGSEDSYVADTLSTIPLRRAGEPEEVAKLIAFLLSEESSYITGNAISIDGGWNC</sequence>
<keyword evidence="3" id="KW-0560">Oxidoreductase</keyword>
<evidence type="ECO:0000256" key="3">
    <source>
        <dbReference type="ARBA" id="ARBA00023002"/>
    </source>
</evidence>
<evidence type="ECO:0000256" key="2">
    <source>
        <dbReference type="ARBA" id="ARBA00022857"/>
    </source>
</evidence>
<dbReference type="PANTHER" id="PTHR24321">
    <property type="entry name" value="DEHYDROGENASES, SHORT CHAIN"/>
    <property type="match status" value="1"/>
</dbReference>
<evidence type="ECO:0000256" key="1">
    <source>
        <dbReference type="ARBA" id="ARBA00006484"/>
    </source>
</evidence>
<dbReference type="GeneID" id="54476233"/>
<comment type="similarity">
    <text evidence="1">Belongs to the short-chain dehydrogenases/reductases (SDR) family.</text>
</comment>
<dbReference type="SUPFAM" id="SSF51735">
    <property type="entry name" value="NAD(P)-binding Rossmann-fold domains"/>
    <property type="match status" value="1"/>
</dbReference>
<dbReference type="AlphaFoldDB" id="A0A6A6PYU4"/>
<protein>
    <submittedName>
        <fullName evidence="4">Uncharacterized protein</fullName>
    </submittedName>
</protein>
<dbReference type="PRINTS" id="PR00080">
    <property type="entry name" value="SDRFAMILY"/>
</dbReference>
<dbReference type="Gene3D" id="3.40.50.720">
    <property type="entry name" value="NAD(P)-binding Rossmann-like Domain"/>
    <property type="match status" value="1"/>
</dbReference>
<gene>
    <name evidence="4" type="ORF">BDY17DRAFT_308620</name>
</gene>
<dbReference type="Proteomes" id="UP000799767">
    <property type="component" value="Unassembled WGS sequence"/>
</dbReference>
<dbReference type="PRINTS" id="PR00081">
    <property type="entry name" value="GDHRDH"/>
</dbReference>
<dbReference type="PROSITE" id="PS00061">
    <property type="entry name" value="ADH_SHORT"/>
    <property type="match status" value="1"/>
</dbReference>
<dbReference type="GO" id="GO:0016491">
    <property type="term" value="F:oxidoreductase activity"/>
    <property type="evidence" value="ECO:0007669"/>
    <property type="project" value="UniProtKB-KW"/>
</dbReference>
<evidence type="ECO:0000313" key="5">
    <source>
        <dbReference type="Proteomes" id="UP000799767"/>
    </source>
</evidence>
<dbReference type="RefSeq" id="XP_033591744.1">
    <property type="nucleotide sequence ID" value="XM_033735231.1"/>
</dbReference>
<keyword evidence="2" id="KW-0521">NADP</keyword>
<dbReference type="InterPro" id="IPR020904">
    <property type="entry name" value="Sc_DH/Rdtase_CS"/>
</dbReference>
<dbReference type="EMBL" id="MU001633">
    <property type="protein sequence ID" value="KAF2485175.1"/>
    <property type="molecule type" value="Genomic_DNA"/>
</dbReference>
<dbReference type="Pfam" id="PF13561">
    <property type="entry name" value="adh_short_C2"/>
    <property type="match status" value="1"/>
</dbReference>
<dbReference type="PANTHER" id="PTHR24321:SF8">
    <property type="entry name" value="ESTRADIOL 17-BETA-DEHYDROGENASE 8-RELATED"/>
    <property type="match status" value="1"/>
</dbReference>
<proteinExistence type="inferred from homology"/>
<keyword evidence="5" id="KW-1185">Reference proteome</keyword>
<organism evidence="4 5">
    <name type="scientific">Neohortaea acidophila</name>
    <dbReference type="NCBI Taxonomy" id="245834"/>
    <lineage>
        <taxon>Eukaryota</taxon>
        <taxon>Fungi</taxon>
        <taxon>Dikarya</taxon>
        <taxon>Ascomycota</taxon>
        <taxon>Pezizomycotina</taxon>
        <taxon>Dothideomycetes</taxon>
        <taxon>Dothideomycetidae</taxon>
        <taxon>Mycosphaerellales</taxon>
        <taxon>Teratosphaeriaceae</taxon>
        <taxon>Neohortaea</taxon>
    </lineage>
</organism>